<dbReference type="InterPro" id="IPR001841">
    <property type="entry name" value="Znf_RING"/>
</dbReference>
<dbReference type="GO" id="GO:0005634">
    <property type="term" value="C:nucleus"/>
    <property type="evidence" value="ECO:0007669"/>
    <property type="project" value="UniProtKB-SubCell"/>
</dbReference>
<dbReference type="SUPFAM" id="SSF57850">
    <property type="entry name" value="RING/U-box"/>
    <property type="match status" value="1"/>
</dbReference>
<dbReference type="PROSITE" id="PS00518">
    <property type="entry name" value="ZF_RING_1"/>
    <property type="match status" value="1"/>
</dbReference>
<sequence length="409" mass="46796">MSVTLVRAHGHHILMHRRHHQSPNLRQHGYITTLSAPNPYCHSNIELEILYAQLRLEMQELLAKRSEAHINLQESNDQGKCECESLLLPTPVPAPAQSTQSLEAKTKFNESNWKLKLTESSSGSTGSGTASRLECTPLNNTLVLKKRTLFHFCRDMAKSSSTSTEALTSLDDKAYNMLFVEARTETLHLTHINEFFVCKLCNGYFRDPYTSKECLHTFCYGCIRGYYLYNPKSNSCSVCKMSLGAKPLAQFLPDPAMKELADKLLPDFHAKEEAEEQMYYKKFGIKRKQPDTPTETQSGSMTICRSLGPSPGNMISFELYPQRGTDIPLFLSLSKLEAPYMHTQSLLKIMYLRKYLAKKLKVAKPEEIEILCKGTVVGPEYSLEFIRRTRWKEEKTNMILEYRRHLFAL</sequence>
<dbReference type="InterPro" id="IPR017907">
    <property type="entry name" value="Znf_RING_CS"/>
</dbReference>
<keyword evidence="4" id="KW-0862">Zinc</keyword>
<dbReference type="InterPro" id="IPR032443">
    <property type="entry name" value="RAWUL"/>
</dbReference>
<evidence type="ECO:0000256" key="2">
    <source>
        <dbReference type="ARBA" id="ARBA00022723"/>
    </source>
</evidence>
<feature type="coiled-coil region" evidence="7">
    <location>
        <begin position="44"/>
        <end position="78"/>
    </location>
</feature>
<feature type="domain" description="RING-type" evidence="8">
    <location>
        <begin position="198"/>
        <end position="240"/>
    </location>
</feature>
<dbReference type="STRING" id="4781.A0A0P1B6M6"/>
<dbReference type="Gene3D" id="3.10.20.90">
    <property type="entry name" value="Phosphatidylinositol 3-kinase Catalytic Subunit, Chain A, domain 1"/>
    <property type="match status" value="1"/>
</dbReference>
<dbReference type="Pfam" id="PF00097">
    <property type="entry name" value="zf-C3HC4"/>
    <property type="match status" value="1"/>
</dbReference>
<dbReference type="Pfam" id="PF16207">
    <property type="entry name" value="RAWUL"/>
    <property type="match status" value="1"/>
</dbReference>
<dbReference type="RefSeq" id="XP_024586853.1">
    <property type="nucleotide sequence ID" value="XM_024718146.1"/>
</dbReference>
<dbReference type="SMART" id="SM00184">
    <property type="entry name" value="RING"/>
    <property type="match status" value="1"/>
</dbReference>
<dbReference type="EMBL" id="CCYD01000116">
    <property type="protein sequence ID" value="CEG50484.1"/>
    <property type="molecule type" value="Genomic_DNA"/>
</dbReference>
<keyword evidence="3 6" id="KW-0863">Zinc-finger</keyword>
<keyword evidence="7" id="KW-0175">Coiled coil</keyword>
<comment type="subcellular location">
    <subcellularLocation>
        <location evidence="1">Nucleus</location>
    </subcellularLocation>
</comment>
<dbReference type="InterPro" id="IPR051507">
    <property type="entry name" value="PcG_RING_finger"/>
</dbReference>
<dbReference type="PANTHER" id="PTHR45893">
    <property type="entry name" value="POLYCOMB GROUP RING FINGER PROTEIN"/>
    <property type="match status" value="1"/>
</dbReference>
<organism evidence="9 10">
    <name type="scientific">Plasmopara halstedii</name>
    <name type="common">Downy mildew of sunflower</name>
    <dbReference type="NCBI Taxonomy" id="4781"/>
    <lineage>
        <taxon>Eukaryota</taxon>
        <taxon>Sar</taxon>
        <taxon>Stramenopiles</taxon>
        <taxon>Oomycota</taxon>
        <taxon>Peronosporomycetes</taxon>
        <taxon>Peronosporales</taxon>
        <taxon>Peronosporaceae</taxon>
        <taxon>Plasmopara</taxon>
    </lineage>
</organism>
<dbReference type="PROSITE" id="PS50089">
    <property type="entry name" value="ZF_RING_2"/>
    <property type="match status" value="1"/>
</dbReference>
<evidence type="ECO:0000256" key="5">
    <source>
        <dbReference type="ARBA" id="ARBA00023242"/>
    </source>
</evidence>
<keyword evidence="2" id="KW-0479">Metal-binding</keyword>
<evidence type="ECO:0000256" key="6">
    <source>
        <dbReference type="PROSITE-ProRule" id="PRU00175"/>
    </source>
</evidence>
<dbReference type="Gene3D" id="3.30.40.10">
    <property type="entry name" value="Zinc/RING finger domain, C3HC4 (zinc finger)"/>
    <property type="match status" value="1"/>
</dbReference>
<proteinExistence type="predicted"/>
<dbReference type="OrthoDB" id="1305878at2759"/>
<evidence type="ECO:0000256" key="1">
    <source>
        <dbReference type="ARBA" id="ARBA00004123"/>
    </source>
</evidence>
<evidence type="ECO:0000259" key="8">
    <source>
        <dbReference type="PROSITE" id="PS50089"/>
    </source>
</evidence>
<keyword evidence="5" id="KW-0539">Nucleus</keyword>
<name>A0A0P1B6M6_PLAHL</name>
<dbReference type="Proteomes" id="UP000054928">
    <property type="component" value="Unassembled WGS sequence"/>
</dbReference>
<dbReference type="InterPro" id="IPR013083">
    <property type="entry name" value="Znf_RING/FYVE/PHD"/>
</dbReference>
<evidence type="ECO:0000313" key="9">
    <source>
        <dbReference type="EMBL" id="CEG50484.1"/>
    </source>
</evidence>
<keyword evidence="10" id="KW-1185">Reference proteome</keyword>
<dbReference type="AlphaFoldDB" id="A0A0P1B6M6"/>
<evidence type="ECO:0000256" key="3">
    <source>
        <dbReference type="ARBA" id="ARBA00022771"/>
    </source>
</evidence>
<dbReference type="GO" id="GO:0008270">
    <property type="term" value="F:zinc ion binding"/>
    <property type="evidence" value="ECO:0007669"/>
    <property type="project" value="UniProtKB-KW"/>
</dbReference>
<dbReference type="CDD" id="cd16102">
    <property type="entry name" value="RAWUL_PCGF_like"/>
    <property type="match status" value="1"/>
</dbReference>
<dbReference type="GeneID" id="36395682"/>
<protein>
    <recommendedName>
        <fullName evidence="8">RING-type domain-containing protein</fullName>
    </recommendedName>
</protein>
<reference evidence="10" key="1">
    <citation type="submission" date="2014-09" db="EMBL/GenBank/DDBJ databases">
        <authorList>
            <person name="Sharma Rahul"/>
            <person name="Thines Marco"/>
        </authorList>
    </citation>
    <scope>NUCLEOTIDE SEQUENCE [LARGE SCALE GENOMIC DNA]</scope>
</reference>
<dbReference type="InterPro" id="IPR018957">
    <property type="entry name" value="Znf_C3HC4_RING-type"/>
</dbReference>
<accession>A0A0P1B6M6</accession>
<evidence type="ECO:0000313" key="10">
    <source>
        <dbReference type="Proteomes" id="UP000054928"/>
    </source>
</evidence>
<evidence type="ECO:0000256" key="7">
    <source>
        <dbReference type="SAM" id="Coils"/>
    </source>
</evidence>
<evidence type="ECO:0000256" key="4">
    <source>
        <dbReference type="ARBA" id="ARBA00022833"/>
    </source>
</evidence>